<dbReference type="AlphaFoldDB" id="F8L6S9"/>
<dbReference type="Proteomes" id="UP000000496">
    <property type="component" value="Chromosome gsn.131"/>
</dbReference>
<sequence>MAKPIQGNQSYLETLFDVASHTLVGAGAGALASKAFYPLQMKEGAIFGAALNTFAAGVQQLVKLAGFEESFASKTIVSAATLGAAFFALSQPSAATLLGRVGLDFAKDAIMKSCAASFLAELVLGVVKAYVTSAPTAESKVAAFTAEEVKEIYAKWTEKTTKKGEEEPEIPAELHEAFFARFEKDGLYTETAKGLKNSKDVVDARSDVIVFIFKAAPEGMALNDAGQKALEKRIGELKLAEKPAKKEDVDSLDPAVVRYAFEHYTVYTAGMDKDVKVALDAKIIELHAKKPEKEEEAGKMTPAQLTFVYANFASYTDKMDAKIVEALEKAILAAGVIKATKPADKDAPAKLGKLELQALHAQHEAIFGKAPKLTDADVITALNVEYKKAGLAEQVVPKKIDPKTPEKSTTDKVIGFGKSILGSVVSHPIQYGLAALGYGVVYGAETYFGVDVPYIPGI</sequence>
<reference evidence="1 2" key="2">
    <citation type="journal article" date="2011" name="Mol. Biol. Evol.">
        <title>Unity in variety--the pan-genome of the Chlamydiae.</title>
        <authorList>
            <person name="Collingro A."/>
            <person name="Tischler P."/>
            <person name="Weinmaier T."/>
            <person name="Penz T."/>
            <person name="Heinz E."/>
            <person name="Brunham R.C."/>
            <person name="Read T.D."/>
            <person name="Bavoil P.M."/>
            <person name="Sachse K."/>
            <person name="Kahane S."/>
            <person name="Friedman M.G."/>
            <person name="Rattei T."/>
            <person name="Myers G.S."/>
            <person name="Horn M."/>
        </authorList>
    </citation>
    <scope>NUCLEOTIDE SEQUENCE [LARGE SCALE GENOMIC DNA]</scope>
    <source>
        <strain evidence="2">ATCC VR-1471 / Z</strain>
    </source>
</reference>
<keyword evidence="2" id="KW-1185">Reference proteome</keyword>
<dbReference type="STRING" id="331113.SNE_A05500"/>
<gene>
    <name evidence="1" type="ordered locus">SNE_A05500</name>
</gene>
<dbReference type="RefSeq" id="WP_013942894.1">
    <property type="nucleotide sequence ID" value="NC_015713.1"/>
</dbReference>
<accession>F8L6S9</accession>
<dbReference type="HOGENOM" id="CLU_597031_0_0_0"/>
<reference key="1">
    <citation type="journal article" date="2011" name="Mol. Biol. Evol.">
        <title>Unity in variety -- the pan-genome of the Chlamydiae.</title>
        <authorList>
            <person name="Collingro A."/>
            <person name="Tischler P."/>
            <person name="Weinmaier T."/>
            <person name="Penz T."/>
            <person name="Heinz E."/>
            <person name="Brunham R.C."/>
            <person name="Read T.D."/>
            <person name="Bavoil P.M."/>
            <person name="Sachse K."/>
            <person name="Kahane S."/>
            <person name="Friedman M.G."/>
            <person name="Rattei T."/>
            <person name="Myers G.S.A."/>
            <person name="Horn M."/>
        </authorList>
    </citation>
    <scope>NUCLEOTIDE SEQUENCE</scope>
    <source>
        <strain>Z</strain>
    </source>
</reference>
<evidence type="ECO:0000313" key="2">
    <source>
        <dbReference type="Proteomes" id="UP000000496"/>
    </source>
</evidence>
<evidence type="ECO:0000313" key="1">
    <source>
        <dbReference type="EMBL" id="CCB88427.1"/>
    </source>
</evidence>
<dbReference type="KEGG" id="sng:SNE_A05500"/>
<dbReference type="EMBL" id="FR872582">
    <property type="protein sequence ID" value="CCB88427.1"/>
    <property type="molecule type" value="Genomic_DNA"/>
</dbReference>
<organism evidence="1 2">
    <name type="scientific">Simkania negevensis (strain ATCC VR-1471 / DSM 27360 / Z)</name>
    <dbReference type="NCBI Taxonomy" id="331113"/>
    <lineage>
        <taxon>Bacteria</taxon>
        <taxon>Pseudomonadati</taxon>
        <taxon>Chlamydiota</taxon>
        <taxon>Chlamydiia</taxon>
        <taxon>Parachlamydiales</taxon>
        <taxon>Simkaniaceae</taxon>
        <taxon>Simkania</taxon>
    </lineage>
</organism>
<protein>
    <submittedName>
        <fullName evidence="1">Uncharacterized protein</fullName>
    </submittedName>
</protein>
<name>F8L6S9_SIMNZ</name>
<proteinExistence type="predicted"/>